<reference evidence="1 2" key="1">
    <citation type="submission" date="2018-06" db="EMBL/GenBank/DDBJ databases">
        <title>Genomic Encyclopedia of Archaeal and Bacterial Type Strains, Phase II (KMG-II): from individual species to whole genera.</title>
        <authorList>
            <person name="Goeker M."/>
        </authorList>
    </citation>
    <scope>NUCLEOTIDE SEQUENCE [LARGE SCALE GENOMIC DNA]</scope>
    <source>
        <strain evidence="1 2">DSM 27372</strain>
    </source>
</reference>
<sequence>MENQLELRENTLIQAWFKIGTLNCWIAKAHDPIFTERSIVLCPTIESLQEKIGLGNWCLGQGFAFMNLCFINQIDGGDEWLTIKEDYCFESITFNRYIKDGEFIPLIERLLKATKQECLSLNY</sequence>
<evidence type="ECO:0000313" key="1">
    <source>
        <dbReference type="EMBL" id="PYF68483.1"/>
    </source>
</evidence>
<name>A0A318U667_9SPHI</name>
<accession>A0A318U667</accession>
<comment type="caution">
    <text evidence="1">The sequence shown here is derived from an EMBL/GenBank/DDBJ whole genome shotgun (WGS) entry which is preliminary data.</text>
</comment>
<proteinExistence type="predicted"/>
<dbReference type="OrthoDB" id="2088281at2"/>
<keyword evidence="2" id="KW-1185">Reference proteome</keyword>
<protein>
    <submittedName>
        <fullName evidence="1">Uncharacterized protein</fullName>
    </submittedName>
</protein>
<dbReference type="Proteomes" id="UP000248198">
    <property type="component" value="Unassembled WGS sequence"/>
</dbReference>
<dbReference type="EMBL" id="QKLU01000012">
    <property type="protein sequence ID" value="PYF68483.1"/>
    <property type="molecule type" value="Genomic_DNA"/>
</dbReference>
<gene>
    <name evidence="1" type="ORF">B0O44_11270</name>
</gene>
<dbReference type="RefSeq" id="WP_110834739.1">
    <property type="nucleotide sequence ID" value="NZ_QKLU01000012.1"/>
</dbReference>
<organism evidence="1 2">
    <name type="scientific">Pedobacter nutrimenti</name>
    <dbReference type="NCBI Taxonomy" id="1241337"/>
    <lineage>
        <taxon>Bacteria</taxon>
        <taxon>Pseudomonadati</taxon>
        <taxon>Bacteroidota</taxon>
        <taxon>Sphingobacteriia</taxon>
        <taxon>Sphingobacteriales</taxon>
        <taxon>Sphingobacteriaceae</taxon>
        <taxon>Pedobacter</taxon>
    </lineage>
</organism>
<evidence type="ECO:0000313" key="2">
    <source>
        <dbReference type="Proteomes" id="UP000248198"/>
    </source>
</evidence>
<dbReference type="AlphaFoldDB" id="A0A318U667"/>